<dbReference type="GO" id="GO:0030677">
    <property type="term" value="C:ribonuclease P complex"/>
    <property type="evidence" value="ECO:0007669"/>
    <property type="project" value="UniProtKB-UniRule"/>
</dbReference>
<evidence type="ECO:0000256" key="4">
    <source>
        <dbReference type="ARBA" id="ARBA00022723"/>
    </source>
</evidence>
<dbReference type="PANTHER" id="PTHR14742">
    <property type="entry name" value="RIBONUCLEASE P SUBUNIT P21"/>
    <property type="match status" value="1"/>
</dbReference>
<evidence type="ECO:0000313" key="9">
    <source>
        <dbReference type="EMBL" id="ABR56255.1"/>
    </source>
</evidence>
<sequence length="120" mass="14293">MRRKKDIAKAKNIVLERIDILMNLADQEFKKGNKDRVKKYIQLSKKLAMKMRIPFPKKWKRRICKNCGSLLIYGTNSAIRINSKNCCVNILCFECNNIYKIPYIKEKKLKRKLKNNMVKK</sequence>
<dbReference type="GO" id="GO:0008270">
    <property type="term" value="F:zinc ion binding"/>
    <property type="evidence" value="ECO:0007669"/>
    <property type="project" value="UniProtKB-UniRule"/>
</dbReference>
<dbReference type="Gene3D" id="6.20.50.20">
    <property type="match status" value="1"/>
</dbReference>
<keyword evidence="3 8" id="KW-0540">Nuclease</keyword>
<evidence type="ECO:0000256" key="8">
    <source>
        <dbReference type="HAMAP-Rule" id="MF_00757"/>
    </source>
</evidence>
<dbReference type="InterPro" id="IPR007175">
    <property type="entry name" value="Rpr2/Snm1/Rpp21"/>
</dbReference>
<organism evidence="9 10">
    <name type="scientific">Methanococcus aeolicus (strain ATCC BAA-1280 / DSM 17508 / OCM 812 / Nankai-3)</name>
    <dbReference type="NCBI Taxonomy" id="419665"/>
    <lineage>
        <taxon>Archaea</taxon>
        <taxon>Methanobacteriati</taxon>
        <taxon>Methanobacteriota</taxon>
        <taxon>Methanomada group</taxon>
        <taxon>Methanococci</taxon>
        <taxon>Methanococcales</taxon>
        <taxon>Methanococcaceae</taxon>
        <taxon>Methanococcus</taxon>
    </lineage>
</organism>
<evidence type="ECO:0000313" key="10">
    <source>
        <dbReference type="Proteomes" id="UP000001106"/>
    </source>
</evidence>
<evidence type="ECO:0000256" key="2">
    <source>
        <dbReference type="ARBA" id="ARBA00022694"/>
    </source>
</evidence>
<dbReference type="Proteomes" id="UP000001106">
    <property type="component" value="Chromosome"/>
</dbReference>
<dbReference type="HOGENOM" id="CLU_079140_3_1_2"/>
<comment type="function">
    <text evidence="8">Part of ribonuclease P, a protein complex that generates mature tRNA molecules by cleaving their 5'-ends.</text>
</comment>
<comment type="subunit">
    <text evidence="8">Consists of a catalytic RNA component and at least 4-5 protein subunits.</text>
</comment>
<reference evidence="9" key="1">
    <citation type="submission" date="2007-06" db="EMBL/GenBank/DDBJ databases">
        <title>Complete sequence of Methanococcus aeolicus Nankai-3.</title>
        <authorList>
            <consortium name="US DOE Joint Genome Institute"/>
            <person name="Copeland A."/>
            <person name="Lucas S."/>
            <person name="Lapidus A."/>
            <person name="Barry K."/>
            <person name="Glavina del Rio T."/>
            <person name="Dalin E."/>
            <person name="Tice H."/>
            <person name="Pitluck S."/>
            <person name="Chain P."/>
            <person name="Malfatti S."/>
            <person name="Shin M."/>
            <person name="Vergez L."/>
            <person name="Schmutz J."/>
            <person name="Larimer F."/>
            <person name="Land M."/>
            <person name="Hauser L."/>
            <person name="Kyrpides N."/>
            <person name="Lykidis A."/>
            <person name="Sieprawska-Lupa M."/>
            <person name="Whitman W.B."/>
            <person name="Richardson P."/>
        </authorList>
    </citation>
    <scope>NUCLEOTIDE SEQUENCE [LARGE SCALE GENOMIC DNA]</scope>
    <source>
        <strain evidence="9">Nankai-3</strain>
    </source>
</reference>
<dbReference type="HAMAP" id="MF_00757">
    <property type="entry name" value="RNase_P_4"/>
    <property type="match status" value="1"/>
</dbReference>
<dbReference type="AlphaFoldDB" id="A6UUT3"/>
<dbReference type="GO" id="GO:0001682">
    <property type="term" value="P:tRNA 5'-leader removal"/>
    <property type="evidence" value="ECO:0007669"/>
    <property type="project" value="UniProtKB-UniRule"/>
</dbReference>
<dbReference type="OrthoDB" id="10058at2157"/>
<dbReference type="GeneID" id="5326535"/>
<accession>A6UUT3</accession>
<dbReference type="EMBL" id="CP000743">
    <property type="protein sequence ID" value="ABR56255.1"/>
    <property type="molecule type" value="Genomic_DNA"/>
</dbReference>
<comment type="similarity">
    <text evidence="8">Belongs to the eukaryotic/archaeal RNase P protein component 4 family.</text>
</comment>
<evidence type="ECO:0000256" key="3">
    <source>
        <dbReference type="ARBA" id="ARBA00022722"/>
    </source>
</evidence>
<keyword evidence="10" id="KW-1185">Reference proteome</keyword>
<dbReference type="STRING" id="419665.Maeo_0671"/>
<keyword evidence="7 8" id="KW-0862">Zinc</keyword>
<keyword evidence="5 8" id="KW-0255">Endonuclease</keyword>
<dbReference type="PIRSF" id="PIRSF004878">
    <property type="entry name" value="RNase_P_4"/>
    <property type="match status" value="1"/>
</dbReference>
<dbReference type="eggNOG" id="arCOG04345">
    <property type="taxonomic scope" value="Archaea"/>
</dbReference>
<dbReference type="InterPro" id="IPR016432">
    <property type="entry name" value="RNP4"/>
</dbReference>
<evidence type="ECO:0000256" key="6">
    <source>
        <dbReference type="ARBA" id="ARBA00022801"/>
    </source>
</evidence>
<dbReference type="RefSeq" id="WP_011973387.1">
    <property type="nucleotide sequence ID" value="NC_009635.1"/>
</dbReference>
<keyword evidence="4 8" id="KW-0479">Metal-binding</keyword>
<dbReference type="Pfam" id="PF04032">
    <property type="entry name" value="Rpr2"/>
    <property type="match status" value="1"/>
</dbReference>
<feature type="binding site" evidence="8">
    <location>
        <position position="95"/>
    </location>
    <ligand>
        <name>Zn(2+)</name>
        <dbReference type="ChEBI" id="CHEBI:29105"/>
    </ligand>
</feature>
<dbReference type="GO" id="GO:0004526">
    <property type="term" value="F:ribonuclease P activity"/>
    <property type="evidence" value="ECO:0007669"/>
    <property type="project" value="UniProtKB-UniRule"/>
</dbReference>
<comment type="cofactor">
    <cofactor evidence="8">
        <name>Zn(2+)</name>
        <dbReference type="ChEBI" id="CHEBI:29105"/>
    </cofactor>
    <text evidence="8">Binds 1 zinc ion per subunit.</text>
</comment>
<evidence type="ECO:0000256" key="1">
    <source>
        <dbReference type="ARBA" id="ARBA00022490"/>
    </source>
</evidence>
<dbReference type="PANTHER" id="PTHR14742:SF0">
    <property type="entry name" value="RIBONUCLEASE P PROTEIN SUBUNIT P21"/>
    <property type="match status" value="1"/>
</dbReference>
<keyword evidence="2 8" id="KW-0819">tRNA processing</keyword>
<evidence type="ECO:0000256" key="5">
    <source>
        <dbReference type="ARBA" id="ARBA00022759"/>
    </source>
</evidence>
<feature type="binding site" evidence="8">
    <location>
        <position position="67"/>
    </location>
    <ligand>
        <name>Zn(2+)</name>
        <dbReference type="ChEBI" id="CHEBI:29105"/>
    </ligand>
</feature>
<comment type="catalytic activity">
    <reaction evidence="8">
        <text>Endonucleolytic cleavage of RNA, removing 5'-extranucleotides from tRNA precursor.</text>
        <dbReference type="EC" id="3.1.26.5"/>
    </reaction>
</comment>
<dbReference type="EC" id="3.1.26.5" evidence="8"/>
<name>A6UUT3_META3</name>
<evidence type="ECO:0000256" key="7">
    <source>
        <dbReference type="ARBA" id="ARBA00022833"/>
    </source>
</evidence>
<feature type="binding site" evidence="8">
    <location>
        <position position="92"/>
    </location>
    <ligand>
        <name>Zn(2+)</name>
        <dbReference type="ChEBI" id="CHEBI:29105"/>
    </ligand>
</feature>
<comment type="subcellular location">
    <subcellularLocation>
        <location evidence="8">Cytoplasm</location>
    </subcellularLocation>
</comment>
<keyword evidence="1 8" id="KW-0963">Cytoplasm</keyword>
<protein>
    <recommendedName>
        <fullName evidence="8">Ribonuclease P protein component 4</fullName>
        <shortName evidence="8">RNase P component 4</shortName>
        <ecNumber evidence="8">3.1.26.5</ecNumber>
    </recommendedName>
    <alternativeName>
        <fullName evidence="8">Rpp21</fullName>
    </alternativeName>
</protein>
<feature type="binding site" evidence="8">
    <location>
        <position position="64"/>
    </location>
    <ligand>
        <name>Zn(2+)</name>
        <dbReference type="ChEBI" id="CHEBI:29105"/>
    </ligand>
</feature>
<keyword evidence="6 8" id="KW-0378">Hydrolase</keyword>
<dbReference type="KEGG" id="mae:Maeo_0671"/>
<dbReference type="GO" id="GO:0005737">
    <property type="term" value="C:cytoplasm"/>
    <property type="evidence" value="ECO:0007669"/>
    <property type="project" value="UniProtKB-SubCell"/>
</dbReference>
<dbReference type="Gene3D" id="1.20.5.420">
    <property type="entry name" value="Immunoglobulin FC, subunit C"/>
    <property type="match status" value="1"/>
</dbReference>
<proteinExistence type="inferred from homology"/>
<gene>
    <name evidence="8" type="primary">rnp4</name>
    <name evidence="9" type="ordered locus">Maeo_0671</name>
</gene>